<dbReference type="InterPro" id="IPR013783">
    <property type="entry name" value="Ig-like_fold"/>
</dbReference>
<evidence type="ECO:0000313" key="4">
    <source>
        <dbReference type="EMBL" id="GIY07222.1"/>
    </source>
</evidence>
<dbReference type="InterPro" id="IPR000436">
    <property type="entry name" value="Sushi_SCR_CCP_dom"/>
</dbReference>
<dbReference type="SMART" id="SM00032">
    <property type="entry name" value="CCP"/>
    <property type="match status" value="2"/>
</dbReference>
<dbReference type="Gene3D" id="2.60.40.10">
    <property type="entry name" value="Immunoglobulins"/>
    <property type="match status" value="1"/>
</dbReference>
<comment type="caution">
    <text evidence="4">The sequence shown here is derived from an EMBL/GenBank/DDBJ whole genome shotgun (WGS) entry which is preliminary data.</text>
</comment>
<accession>A0AAV4QD22</accession>
<reference evidence="4 5" key="1">
    <citation type="submission" date="2021-06" db="EMBL/GenBank/DDBJ databases">
        <title>Caerostris darwini draft genome.</title>
        <authorList>
            <person name="Kono N."/>
            <person name="Arakawa K."/>
        </authorList>
    </citation>
    <scope>NUCLEOTIDE SEQUENCE [LARGE SCALE GENOMIC DNA]</scope>
</reference>
<dbReference type="InterPro" id="IPR003599">
    <property type="entry name" value="Ig_sub"/>
</dbReference>
<dbReference type="InterPro" id="IPR007110">
    <property type="entry name" value="Ig-like_dom"/>
</dbReference>
<name>A0AAV4QD22_9ARAC</name>
<evidence type="ECO:0000256" key="1">
    <source>
        <dbReference type="ARBA" id="ARBA00023157"/>
    </source>
</evidence>
<organism evidence="4 5">
    <name type="scientific">Caerostris darwini</name>
    <dbReference type="NCBI Taxonomy" id="1538125"/>
    <lineage>
        <taxon>Eukaryota</taxon>
        <taxon>Metazoa</taxon>
        <taxon>Ecdysozoa</taxon>
        <taxon>Arthropoda</taxon>
        <taxon>Chelicerata</taxon>
        <taxon>Arachnida</taxon>
        <taxon>Araneae</taxon>
        <taxon>Araneomorphae</taxon>
        <taxon>Entelegynae</taxon>
        <taxon>Araneoidea</taxon>
        <taxon>Araneidae</taxon>
        <taxon>Caerostris</taxon>
    </lineage>
</organism>
<dbReference type="SMART" id="SM00409">
    <property type="entry name" value="IG"/>
    <property type="match status" value="1"/>
</dbReference>
<evidence type="ECO:0000256" key="2">
    <source>
        <dbReference type="SAM" id="MobiDB-lite"/>
    </source>
</evidence>
<feature type="compositionally biased region" description="Basic and acidic residues" evidence="2">
    <location>
        <begin position="179"/>
        <end position="188"/>
    </location>
</feature>
<dbReference type="Gene3D" id="2.10.70.10">
    <property type="entry name" value="Complement Module, domain 1"/>
    <property type="match status" value="1"/>
</dbReference>
<dbReference type="SUPFAM" id="SSF48726">
    <property type="entry name" value="Immunoglobulin"/>
    <property type="match status" value="1"/>
</dbReference>
<feature type="region of interest" description="Disordered" evidence="2">
    <location>
        <begin position="167"/>
        <end position="188"/>
    </location>
</feature>
<evidence type="ECO:0000313" key="5">
    <source>
        <dbReference type="Proteomes" id="UP001054837"/>
    </source>
</evidence>
<dbReference type="InterPro" id="IPR036179">
    <property type="entry name" value="Ig-like_dom_sf"/>
</dbReference>
<gene>
    <name evidence="4" type="primary">lev-9_3</name>
    <name evidence="4" type="ORF">CDAR_109441</name>
</gene>
<dbReference type="PROSITE" id="PS50835">
    <property type="entry name" value="IG_LIKE"/>
    <property type="match status" value="1"/>
</dbReference>
<dbReference type="EMBL" id="BPLQ01004321">
    <property type="protein sequence ID" value="GIY07222.1"/>
    <property type="molecule type" value="Genomic_DNA"/>
</dbReference>
<dbReference type="AlphaFoldDB" id="A0AAV4QD22"/>
<dbReference type="Proteomes" id="UP001054837">
    <property type="component" value="Unassembled WGS sequence"/>
</dbReference>
<proteinExistence type="predicted"/>
<keyword evidence="1" id="KW-1015">Disulfide bond</keyword>
<sequence length="422" mass="47267">MYFSALDISLVASCDSKDIDPSEGIILSDDGKTGYLHGEHLTVRCGEGLTPSNSKARCSRGEWVIREKLCVESSCNVVKIDRGAFTQQVQKSEWTMFSGTKRWIEYEKVTLGSTKSPGSSLYVSCNEGYTFQGKGSNDVEVKCRSGKFYPNPVCLITGVPYEDEEDSKQDVSSFVNQGSDKRNPPENKAVDSAISVVHEENSNRQPNVDDAVPPPACTCTYTGLDDDVIAYYGTNVLEYGQKVKKNEKLKFQCRRFGFDRLNGKKEITCEDCRPWHSAEYPDCVAPARGDAILGFPDGLKYLPGNTVVIEKGATVSITCFLNGLNEFPTWAAPNPRNVQIGDIWFTNDYRGRELYISSIKEEHNGRYECYRYTNRKKVFNIQVKVPTIAQSLMNVPHIHYDKLQAVNSSACFLFLGKDKNKK</sequence>
<protein>
    <submittedName>
        <fullName evidence="4">Protein lev-9</fullName>
    </submittedName>
</protein>
<keyword evidence="5" id="KW-1185">Reference proteome</keyword>
<feature type="domain" description="Ig-like" evidence="3">
    <location>
        <begin position="296"/>
        <end position="369"/>
    </location>
</feature>
<evidence type="ECO:0000259" key="3">
    <source>
        <dbReference type="PROSITE" id="PS50835"/>
    </source>
</evidence>